<dbReference type="eggNOG" id="COG0617">
    <property type="taxonomic scope" value="Bacteria"/>
</dbReference>
<protein>
    <submittedName>
        <fullName evidence="15">Polynucleotide adenylyltransferase region</fullName>
    </submittedName>
</protein>
<accession>Q116Z1</accession>
<dbReference type="EMBL" id="CP000393">
    <property type="protein sequence ID" value="ABG50433.1"/>
    <property type="molecule type" value="Genomic_DNA"/>
</dbReference>
<evidence type="ECO:0000313" key="15">
    <source>
        <dbReference type="EMBL" id="ABG50433.1"/>
    </source>
</evidence>
<dbReference type="Pfam" id="PF13735">
    <property type="entry name" value="tRNA_NucTran2_2"/>
    <property type="match status" value="1"/>
</dbReference>
<evidence type="ECO:0000256" key="4">
    <source>
        <dbReference type="ARBA" id="ARBA00022679"/>
    </source>
</evidence>
<evidence type="ECO:0000256" key="7">
    <source>
        <dbReference type="ARBA" id="ARBA00022723"/>
    </source>
</evidence>
<keyword evidence="10 11" id="KW-0694">RNA-binding</keyword>
<feature type="domain" description="Poly A polymerase head" evidence="12">
    <location>
        <begin position="25"/>
        <end position="137"/>
    </location>
</feature>
<dbReference type="GO" id="GO:0000166">
    <property type="term" value="F:nucleotide binding"/>
    <property type="evidence" value="ECO:0007669"/>
    <property type="project" value="UniProtKB-KW"/>
</dbReference>
<evidence type="ECO:0000256" key="10">
    <source>
        <dbReference type="ARBA" id="ARBA00022884"/>
    </source>
</evidence>
<evidence type="ECO:0000256" key="11">
    <source>
        <dbReference type="RuleBase" id="RU003953"/>
    </source>
</evidence>
<keyword evidence="3" id="KW-0820">tRNA-binding</keyword>
<evidence type="ECO:0000256" key="6">
    <source>
        <dbReference type="ARBA" id="ARBA00022695"/>
    </source>
</evidence>
<dbReference type="AlphaFoldDB" id="Q116Z1"/>
<dbReference type="Gene3D" id="1.10.3090.10">
    <property type="entry name" value="cca-adding enzyme, domain 2"/>
    <property type="match status" value="1"/>
</dbReference>
<dbReference type="SUPFAM" id="SSF81301">
    <property type="entry name" value="Nucleotidyltransferase"/>
    <property type="match status" value="1"/>
</dbReference>
<dbReference type="Gene3D" id="3.30.460.10">
    <property type="entry name" value="Beta Polymerase, domain 2"/>
    <property type="match status" value="1"/>
</dbReference>
<dbReference type="InterPro" id="IPR032810">
    <property type="entry name" value="CCA-adding_enz_C"/>
</dbReference>
<dbReference type="Pfam" id="PF12627">
    <property type="entry name" value="PolyA_pol_RNAbd"/>
    <property type="match status" value="1"/>
</dbReference>
<evidence type="ECO:0000256" key="1">
    <source>
        <dbReference type="ARBA" id="ARBA00001946"/>
    </source>
</evidence>
<dbReference type="GO" id="GO:0000049">
    <property type="term" value="F:tRNA binding"/>
    <property type="evidence" value="ECO:0007669"/>
    <property type="project" value="UniProtKB-KW"/>
</dbReference>
<dbReference type="RefSeq" id="WP_011610819.1">
    <property type="nucleotide sequence ID" value="NC_008312.1"/>
</dbReference>
<feature type="domain" description="CCA-adding enzyme C-terminal" evidence="14">
    <location>
        <begin position="257"/>
        <end position="407"/>
    </location>
</feature>
<organism evidence="15">
    <name type="scientific">Trichodesmium erythraeum (strain IMS101)</name>
    <dbReference type="NCBI Taxonomy" id="203124"/>
    <lineage>
        <taxon>Bacteria</taxon>
        <taxon>Bacillati</taxon>
        <taxon>Cyanobacteriota</taxon>
        <taxon>Cyanophyceae</taxon>
        <taxon>Oscillatoriophycideae</taxon>
        <taxon>Oscillatoriales</taxon>
        <taxon>Microcoleaceae</taxon>
        <taxon>Trichodesmium</taxon>
    </lineage>
</organism>
<keyword evidence="5" id="KW-0819">tRNA processing</keyword>
<dbReference type="PANTHER" id="PTHR47545:SF2">
    <property type="entry name" value="CC-ADDING TRNA NUCLEOTIDYLTRANSFERASE"/>
    <property type="match status" value="1"/>
</dbReference>
<keyword evidence="6 15" id="KW-0548">Nucleotidyltransferase</keyword>
<dbReference type="GO" id="GO:0008033">
    <property type="term" value="P:tRNA processing"/>
    <property type="evidence" value="ECO:0007669"/>
    <property type="project" value="UniProtKB-KW"/>
</dbReference>
<feature type="domain" description="tRNA nucleotidyltransferase/poly(A) polymerase RNA and SrmB- binding" evidence="13">
    <location>
        <begin position="162"/>
        <end position="222"/>
    </location>
</feature>
<evidence type="ECO:0000256" key="2">
    <source>
        <dbReference type="ARBA" id="ARBA00007265"/>
    </source>
</evidence>
<reference evidence="15" key="1">
    <citation type="submission" date="2006-06" db="EMBL/GenBank/DDBJ databases">
        <title>Complete sequence of Trichodesmium erythraeum IMS101.</title>
        <authorList>
            <consortium name="US DOE Joint Genome Institute"/>
            <person name="Copeland A."/>
            <person name="Lucas S."/>
            <person name="Lapidus A."/>
            <person name="Barry K."/>
            <person name="Detter J.C."/>
            <person name="Glavina del Rio T."/>
            <person name="Hammon N."/>
            <person name="Israni S."/>
            <person name="Dalin E."/>
            <person name="Tice H."/>
            <person name="Pitluck S."/>
            <person name="Kiss H."/>
            <person name="Munk A.C."/>
            <person name="Brettin T."/>
            <person name="Bruce D."/>
            <person name="Han C."/>
            <person name="Tapia R."/>
            <person name="Gilna P."/>
            <person name="Schmutz J."/>
            <person name="Larimer F."/>
            <person name="Land M."/>
            <person name="Hauser L."/>
            <person name="Kyrpides N."/>
            <person name="Kim E."/>
            <person name="Richardson P."/>
        </authorList>
    </citation>
    <scope>NUCLEOTIDE SEQUENCE [LARGE SCALE GENOMIC DNA]</scope>
    <source>
        <strain evidence="15">IMS101</strain>
    </source>
</reference>
<dbReference type="STRING" id="203124.Tery_1064"/>
<dbReference type="InterPro" id="IPR043519">
    <property type="entry name" value="NT_sf"/>
</dbReference>
<dbReference type="KEGG" id="ter:Tery_1064"/>
<keyword evidence="9" id="KW-0460">Magnesium</keyword>
<dbReference type="InterPro" id="IPR002646">
    <property type="entry name" value="PolA_pol_head_dom"/>
</dbReference>
<proteinExistence type="inferred from homology"/>
<evidence type="ECO:0000256" key="8">
    <source>
        <dbReference type="ARBA" id="ARBA00022741"/>
    </source>
</evidence>
<dbReference type="OrthoDB" id="9805698at2"/>
<dbReference type="InterPro" id="IPR032828">
    <property type="entry name" value="PolyA_RNA-bd"/>
</dbReference>
<keyword evidence="7" id="KW-0479">Metal-binding</keyword>
<sequence>MLINSLSALSPENWPFEAKMLPQNVYLVGGSVRDALLKRKTTYLDLDFIILDQAVSIARNIAKEYQAGFVVLDAERKIARVVFKGTTVDFAEIEGNSLKEDLWRRDFTINAIAYNPFTNELIDLFNALKDLQDGIIRMVKSENLKEDPLRLLRAYRQAAQLGFIISPETQTTIREFAPLITQVATERVQTELGYLLSHPQGMIWIEKAWKNGLLSDYFPAATENLGIGKKVEIVVEKLQKNWSTLKVELGSGVRNTVKTSLLAIAKLAILVNSNPQKAEVELMRLKYSNAEIRSTIAVLKSLEKLSEIEVLHMSVREQYFFFQQIGKNFPALAVVAVAKGISMEEINCLIERYINPDDLVAHPTTLLSGNDLITALKLPKGPIVGQLLTEIQIARAEENILTQDEAIKLAQKLIAFRNDPSSF</sequence>
<keyword evidence="8" id="KW-0547">Nucleotide-binding</keyword>
<keyword evidence="4 11" id="KW-0808">Transferase</keyword>
<comment type="cofactor">
    <cofactor evidence="1">
        <name>Mg(2+)</name>
        <dbReference type="ChEBI" id="CHEBI:18420"/>
    </cofactor>
</comment>
<evidence type="ECO:0000256" key="5">
    <source>
        <dbReference type="ARBA" id="ARBA00022694"/>
    </source>
</evidence>
<dbReference type="SUPFAM" id="SSF81891">
    <property type="entry name" value="Poly A polymerase C-terminal region-like"/>
    <property type="match status" value="1"/>
</dbReference>
<dbReference type="InterPro" id="IPR050124">
    <property type="entry name" value="tRNA_CCA-adding_enzyme"/>
</dbReference>
<evidence type="ECO:0000256" key="3">
    <source>
        <dbReference type="ARBA" id="ARBA00022555"/>
    </source>
</evidence>
<name>Q116Z1_TRIEI</name>
<dbReference type="PANTHER" id="PTHR47545">
    <property type="entry name" value="MULTIFUNCTIONAL CCA PROTEIN"/>
    <property type="match status" value="1"/>
</dbReference>
<dbReference type="GO" id="GO:0016779">
    <property type="term" value="F:nucleotidyltransferase activity"/>
    <property type="evidence" value="ECO:0007669"/>
    <property type="project" value="UniProtKB-KW"/>
</dbReference>
<comment type="similarity">
    <text evidence="2 11">Belongs to the tRNA nucleotidyltransferase/poly(A) polymerase family.</text>
</comment>
<dbReference type="GO" id="GO:0046872">
    <property type="term" value="F:metal ion binding"/>
    <property type="evidence" value="ECO:0007669"/>
    <property type="project" value="UniProtKB-KW"/>
</dbReference>
<evidence type="ECO:0000259" key="12">
    <source>
        <dbReference type="Pfam" id="PF01743"/>
    </source>
</evidence>
<evidence type="ECO:0000259" key="14">
    <source>
        <dbReference type="Pfam" id="PF13735"/>
    </source>
</evidence>
<evidence type="ECO:0000256" key="9">
    <source>
        <dbReference type="ARBA" id="ARBA00022842"/>
    </source>
</evidence>
<dbReference type="CDD" id="cd05398">
    <property type="entry name" value="NT_ClassII-CCAase"/>
    <property type="match status" value="1"/>
</dbReference>
<evidence type="ECO:0000259" key="13">
    <source>
        <dbReference type="Pfam" id="PF12627"/>
    </source>
</evidence>
<gene>
    <name evidence="15" type="ordered locus">Tery_1064</name>
</gene>
<dbReference type="HOGENOM" id="CLU_015961_6_0_3"/>
<dbReference type="Pfam" id="PF01743">
    <property type="entry name" value="PolyA_pol"/>
    <property type="match status" value="1"/>
</dbReference>